<evidence type="ECO:0000313" key="2">
    <source>
        <dbReference type="Proteomes" id="UP001356427"/>
    </source>
</evidence>
<evidence type="ECO:0000313" key="1">
    <source>
        <dbReference type="EMBL" id="KAK6305272.1"/>
    </source>
</evidence>
<dbReference type="Proteomes" id="UP001356427">
    <property type="component" value="Unassembled WGS sequence"/>
</dbReference>
<organism evidence="1 2">
    <name type="scientific">Coregonus suidteri</name>
    <dbReference type="NCBI Taxonomy" id="861788"/>
    <lineage>
        <taxon>Eukaryota</taxon>
        <taxon>Metazoa</taxon>
        <taxon>Chordata</taxon>
        <taxon>Craniata</taxon>
        <taxon>Vertebrata</taxon>
        <taxon>Euteleostomi</taxon>
        <taxon>Actinopterygii</taxon>
        <taxon>Neopterygii</taxon>
        <taxon>Teleostei</taxon>
        <taxon>Protacanthopterygii</taxon>
        <taxon>Salmoniformes</taxon>
        <taxon>Salmonidae</taxon>
        <taxon>Coregoninae</taxon>
        <taxon>Coregonus</taxon>
    </lineage>
</organism>
<comment type="caution">
    <text evidence="1">The sequence shown here is derived from an EMBL/GenBank/DDBJ whole genome shotgun (WGS) entry which is preliminary data.</text>
</comment>
<dbReference type="EMBL" id="JAGTTL010000022">
    <property type="protein sequence ID" value="KAK6305272.1"/>
    <property type="molecule type" value="Genomic_DNA"/>
</dbReference>
<protein>
    <submittedName>
        <fullName evidence="1">Uncharacterized protein</fullName>
    </submittedName>
</protein>
<dbReference type="AlphaFoldDB" id="A0AAN8QXP7"/>
<keyword evidence="2" id="KW-1185">Reference proteome</keyword>
<sequence length="77" mass="8342">MKMVNLGLTKVDDALAAKHPGLQHVLLSTELNRDRWNISHTKGYSEEATISSAVEPADFNSGFVSGQLCSDARAGRQ</sequence>
<accession>A0AAN8QXP7</accession>
<gene>
    <name evidence="1" type="ORF">J4Q44_G00240520</name>
</gene>
<name>A0AAN8QXP7_9TELE</name>
<reference evidence="1 2" key="1">
    <citation type="submission" date="2021-04" db="EMBL/GenBank/DDBJ databases">
        <authorList>
            <person name="De Guttry C."/>
            <person name="Zahm M."/>
            <person name="Klopp C."/>
            <person name="Cabau C."/>
            <person name="Louis A."/>
            <person name="Berthelot C."/>
            <person name="Parey E."/>
            <person name="Roest Crollius H."/>
            <person name="Montfort J."/>
            <person name="Robinson-Rechavi M."/>
            <person name="Bucao C."/>
            <person name="Bouchez O."/>
            <person name="Gislard M."/>
            <person name="Lluch J."/>
            <person name="Milhes M."/>
            <person name="Lampietro C."/>
            <person name="Lopez Roques C."/>
            <person name="Donnadieu C."/>
            <person name="Braasch I."/>
            <person name="Desvignes T."/>
            <person name="Postlethwait J."/>
            <person name="Bobe J."/>
            <person name="Wedekind C."/>
            <person name="Guiguen Y."/>
        </authorList>
    </citation>
    <scope>NUCLEOTIDE SEQUENCE [LARGE SCALE GENOMIC DNA]</scope>
    <source>
        <strain evidence="1">Cs_M1</strain>
        <tissue evidence="1">Blood</tissue>
    </source>
</reference>
<proteinExistence type="predicted"/>